<reference evidence="2" key="1">
    <citation type="submission" date="2020-06" db="EMBL/GenBank/DDBJ databases">
        <title>Draft genome of Bugula neritina, a colonial animal packing powerful symbionts and potential medicines.</title>
        <authorList>
            <person name="Rayko M."/>
        </authorList>
    </citation>
    <scope>NUCLEOTIDE SEQUENCE [LARGE SCALE GENOMIC DNA]</scope>
    <source>
        <strain evidence="2">Kwan_BN1</strain>
    </source>
</reference>
<protein>
    <submittedName>
        <fullName evidence="2">Uncharacterized protein</fullName>
    </submittedName>
</protein>
<dbReference type="EMBL" id="VXIV02003216">
    <property type="protein sequence ID" value="KAF6019668.1"/>
    <property type="molecule type" value="Genomic_DNA"/>
</dbReference>
<evidence type="ECO:0000313" key="3">
    <source>
        <dbReference type="Proteomes" id="UP000593567"/>
    </source>
</evidence>
<accession>A0A7J7J2J3</accession>
<sequence>MKNHPTSQIHLSQRKSVEKVPQSDQQCTTCNTRNATLLWVMERTRRKKRLTLNGSSVTCLYAGFKVYAKTSKVANANTIVRLAKKGSTGTVQSAVSL</sequence>
<proteinExistence type="predicted"/>
<keyword evidence="3" id="KW-1185">Reference proteome</keyword>
<dbReference type="Proteomes" id="UP000593567">
    <property type="component" value="Unassembled WGS sequence"/>
</dbReference>
<evidence type="ECO:0000256" key="1">
    <source>
        <dbReference type="SAM" id="MobiDB-lite"/>
    </source>
</evidence>
<feature type="compositionally biased region" description="Polar residues" evidence="1">
    <location>
        <begin position="1"/>
        <end position="11"/>
    </location>
</feature>
<name>A0A7J7J2J3_BUGNE</name>
<organism evidence="2 3">
    <name type="scientific">Bugula neritina</name>
    <name type="common">Brown bryozoan</name>
    <name type="synonym">Sertularia neritina</name>
    <dbReference type="NCBI Taxonomy" id="10212"/>
    <lineage>
        <taxon>Eukaryota</taxon>
        <taxon>Metazoa</taxon>
        <taxon>Spiralia</taxon>
        <taxon>Lophotrochozoa</taxon>
        <taxon>Bryozoa</taxon>
        <taxon>Gymnolaemata</taxon>
        <taxon>Cheilostomatida</taxon>
        <taxon>Flustrina</taxon>
        <taxon>Buguloidea</taxon>
        <taxon>Bugulidae</taxon>
        <taxon>Bugula</taxon>
    </lineage>
</organism>
<comment type="caution">
    <text evidence="2">The sequence shown here is derived from an EMBL/GenBank/DDBJ whole genome shotgun (WGS) entry which is preliminary data.</text>
</comment>
<gene>
    <name evidence="2" type="ORF">EB796_022031</name>
</gene>
<dbReference type="AlphaFoldDB" id="A0A7J7J2J3"/>
<feature type="region of interest" description="Disordered" evidence="1">
    <location>
        <begin position="1"/>
        <end position="24"/>
    </location>
</feature>
<evidence type="ECO:0000313" key="2">
    <source>
        <dbReference type="EMBL" id="KAF6019668.1"/>
    </source>
</evidence>